<dbReference type="InterPro" id="IPR003825">
    <property type="entry name" value="Colicin-V_CvpA"/>
</dbReference>
<feature type="transmembrane region" description="Helical" evidence="5">
    <location>
        <begin position="28"/>
        <end position="45"/>
    </location>
</feature>
<keyword evidence="3 5" id="KW-1133">Transmembrane helix</keyword>
<evidence type="ECO:0000313" key="7">
    <source>
        <dbReference type="Proteomes" id="UP001321700"/>
    </source>
</evidence>
<sequence length="162" mass="17188">MPTVDWIFLAVLLVSLVVGAWRGLVFEVLSVLSWAAAFVLAQWFAPDVAAHLSMSGAGEPIRYAAGFVIVFVASIFAGGLVAFLLKKLVAAVGLRPADRMLGAGFGLVRGVLLLLAVTVVVGMTPLHTSVWWTEATGPQLTGMVLKGLKPLLPQDFGKYLPE</sequence>
<dbReference type="RefSeq" id="WP_313873787.1">
    <property type="nucleotide sequence ID" value="NZ_JAVBIK010000001.1"/>
</dbReference>
<organism evidence="6 7">
    <name type="scientific">Rhodoferax potami</name>
    <dbReference type="NCBI Taxonomy" id="3068338"/>
    <lineage>
        <taxon>Bacteria</taxon>
        <taxon>Pseudomonadati</taxon>
        <taxon>Pseudomonadota</taxon>
        <taxon>Betaproteobacteria</taxon>
        <taxon>Burkholderiales</taxon>
        <taxon>Comamonadaceae</taxon>
        <taxon>Rhodoferax</taxon>
    </lineage>
</organism>
<keyword evidence="4 5" id="KW-0472">Membrane</keyword>
<evidence type="ECO:0000256" key="1">
    <source>
        <dbReference type="ARBA" id="ARBA00004141"/>
    </source>
</evidence>
<evidence type="ECO:0000256" key="4">
    <source>
        <dbReference type="ARBA" id="ARBA00023136"/>
    </source>
</evidence>
<reference evidence="6 7" key="1">
    <citation type="submission" date="2023-08" db="EMBL/GenBank/DDBJ databases">
        <title>Rhodoferax potami sp. nov. and Rhodoferax mekongensis sp. nov., isolated from the Mekong River in Thailand.</title>
        <authorList>
            <person name="Kitikhun S."/>
            <person name="Charoenyingcharoen P."/>
            <person name="Siriarchawattana P."/>
            <person name="Likhitrattanapisal S."/>
            <person name="Nilsakha T."/>
            <person name="Chanpet A."/>
            <person name="Rattanawaree P."/>
            <person name="Ingsriswang S."/>
        </authorList>
    </citation>
    <scope>NUCLEOTIDE SEQUENCE [LARGE SCALE GENOMIC DNA]</scope>
    <source>
        <strain evidence="6 7">TBRC 17660</strain>
    </source>
</reference>
<feature type="transmembrane region" description="Helical" evidence="5">
    <location>
        <begin position="6"/>
        <end position="21"/>
    </location>
</feature>
<gene>
    <name evidence="6" type="ORF">RAE19_04520</name>
</gene>
<dbReference type="PANTHER" id="PTHR36926">
    <property type="entry name" value="COLICIN V PRODUCTION PROTEIN"/>
    <property type="match status" value="1"/>
</dbReference>
<protein>
    <submittedName>
        <fullName evidence="6">CvpA family protein</fullName>
    </submittedName>
</protein>
<name>A0ABU3KK58_9BURK</name>
<evidence type="ECO:0000256" key="5">
    <source>
        <dbReference type="SAM" id="Phobius"/>
    </source>
</evidence>
<feature type="transmembrane region" description="Helical" evidence="5">
    <location>
        <begin position="106"/>
        <end position="126"/>
    </location>
</feature>
<comment type="caution">
    <text evidence="6">The sequence shown here is derived from an EMBL/GenBank/DDBJ whole genome shotgun (WGS) entry which is preliminary data.</text>
</comment>
<dbReference type="EMBL" id="JAVBIK010000001">
    <property type="protein sequence ID" value="MDT7518003.1"/>
    <property type="molecule type" value="Genomic_DNA"/>
</dbReference>
<keyword evidence="2 5" id="KW-0812">Transmembrane</keyword>
<proteinExistence type="predicted"/>
<dbReference type="Pfam" id="PF02674">
    <property type="entry name" value="Colicin_V"/>
    <property type="match status" value="1"/>
</dbReference>
<dbReference type="Proteomes" id="UP001321700">
    <property type="component" value="Unassembled WGS sequence"/>
</dbReference>
<dbReference type="PANTHER" id="PTHR36926:SF1">
    <property type="entry name" value="COLICIN V PRODUCTION PROTEIN"/>
    <property type="match status" value="1"/>
</dbReference>
<dbReference type="InterPro" id="IPR052719">
    <property type="entry name" value="CvpA-like"/>
</dbReference>
<feature type="transmembrane region" description="Helical" evidence="5">
    <location>
        <begin position="65"/>
        <end position="85"/>
    </location>
</feature>
<accession>A0ABU3KK58</accession>
<evidence type="ECO:0000256" key="2">
    <source>
        <dbReference type="ARBA" id="ARBA00022692"/>
    </source>
</evidence>
<keyword evidence="7" id="KW-1185">Reference proteome</keyword>
<comment type="subcellular location">
    <subcellularLocation>
        <location evidence="1">Membrane</location>
        <topology evidence="1">Multi-pass membrane protein</topology>
    </subcellularLocation>
</comment>
<evidence type="ECO:0000256" key="3">
    <source>
        <dbReference type="ARBA" id="ARBA00022989"/>
    </source>
</evidence>
<evidence type="ECO:0000313" key="6">
    <source>
        <dbReference type="EMBL" id="MDT7518003.1"/>
    </source>
</evidence>